<protein>
    <submittedName>
        <fullName evidence="1">TonB family protein</fullName>
    </submittedName>
</protein>
<dbReference type="EMBL" id="VILF01000001">
    <property type="protein sequence ID" value="MTJ42034.1"/>
    <property type="molecule type" value="Genomic_DNA"/>
</dbReference>
<accession>A0ACC7S2J2</accession>
<evidence type="ECO:0000313" key="2">
    <source>
        <dbReference type="Proteomes" id="UP001517388"/>
    </source>
</evidence>
<name>A0ACC7S2J2_DOLFA</name>
<comment type="caution">
    <text evidence="1">The sequence shown here is derived from an EMBL/GenBank/DDBJ whole genome shotgun (WGS) entry which is preliminary data.</text>
</comment>
<gene>
    <name evidence="1" type="ORF">FJR39_01815</name>
</gene>
<proteinExistence type="predicted"/>
<organism evidence="1 2">
    <name type="scientific">Dolichospermum flos-aquae UHCC 0037</name>
    <dbReference type="NCBI Taxonomy" id="2590026"/>
    <lineage>
        <taxon>Bacteria</taxon>
        <taxon>Bacillati</taxon>
        <taxon>Cyanobacteriota</taxon>
        <taxon>Cyanophyceae</taxon>
        <taxon>Nostocales</taxon>
        <taxon>Aphanizomenonaceae</taxon>
        <taxon>Dolichospermum</taxon>
    </lineage>
</organism>
<dbReference type="Proteomes" id="UP001517388">
    <property type="component" value="Unassembled WGS sequence"/>
</dbReference>
<keyword evidence="2" id="KW-1185">Reference proteome</keyword>
<sequence length="556" mass="60155">MSLSGITIEQREKEAEALKTFLIFSFIGSLALHTGLLALAINKFFFKVPEVTNEPIEVTILETLPQKIIQPPVEIKSLAKINSGGGNEGGEVSIPTKTTISKIKSSVAPVSTQPQPKTTNNLISKQSPILTPPKSAIIPNSLKNNSIENTTPEPTIATIPTETKPIQKLDETSNTLASTEPQAETKPTEIPLLKSEIQPNISSNNIPSNSTNFTPVSQNRKIFSNLGNQRWRDILGKDSGNGVGSNSDNSVGSNSGNGVGNNSGNGIGNSSGNGIGNSSGNGVGNNSGNGVENTAKPENKPVATAPKPPIENSSKLNRADCLQCQIKYPERARRRGAEGNPEVSIDTDDKGNVTRVRLIRSSGDSELDEAAQKAAQEWKLTPTEAGREGVRASVNFAIKGSQRHRKLQERQIEKQREAINKKPEQEAAASTSIESRQRNRRKTNVIITDIPSENITRQRQESAPSKSKPVSLPRQSIEPEQPKQTEESPARRRSVQPVKSDTSNQSDEGRTERIQKSQRRLTEVLRRRQKSADSPPAESPAPLEPATTSPTESKSQ</sequence>
<reference evidence="2" key="1">
    <citation type="journal article" date="2020" name="Toxins">
        <title>Phylogenomic Analysis of Secondary Metabolism in the Toxic Cyanobacterial Genera Anabaena, Dolichospermum and Aphanizomenon.</title>
        <authorList>
            <person name="Oesterholm J."/>
            <person name="Popin R.V."/>
            <person name="Fewer D.P."/>
            <person name="Sivonen K."/>
        </authorList>
    </citation>
    <scope>NUCLEOTIDE SEQUENCE [LARGE SCALE GENOMIC DNA]</scope>
    <source>
        <strain evidence="2">UHCC 0037</strain>
    </source>
</reference>
<evidence type="ECO:0000313" key="1">
    <source>
        <dbReference type="EMBL" id="MTJ42034.1"/>
    </source>
</evidence>